<protein>
    <recommendedName>
        <fullName evidence="3">Antitoxin</fullName>
    </recommendedName>
</protein>
<dbReference type="AlphaFoldDB" id="A0A0G0M817"/>
<organism evidence="1 2">
    <name type="scientific">Candidatus Woesebacteria bacterium GW2011_GWB1_39_12</name>
    <dbReference type="NCBI Taxonomy" id="1618574"/>
    <lineage>
        <taxon>Bacteria</taxon>
        <taxon>Candidatus Woeseibacteriota</taxon>
    </lineage>
</organism>
<dbReference type="Proteomes" id="UP000033881">
    <property type="component" value="Unassembled WGS sequence"/>
</dbReference>
<evidence type="ECO:0000313" key="2">
    <source>
        <dbReference type="Proteomes" id="UP000033881"/>
    </source>
</evidence>
<proteinExistence type="predicted"/>
<sequence length="103" mass="12362">MRKTKNRDPFKNLVLDDYEKEIEEAFEKGKFVRVENYEETKKMFQEAARNYKELQKTKRISLRVKNEDIIKVKAKAKRVNIPYQRLLNALIHKYAEGKTSINI</sequence>
<evidence type="ECO:0000313" key="1">
    <source>
        <dbReference type="EMBL" id="KKR00274.1"/>
    </source>
</evidence>
<accession>A0A0G0M817</accession>
<gene>
    <name evidence="1" type="ORF">UT24_C0014G0014</name>
</gene>
<comment type="caution">
    <text evidence="1">The sequence shown here is derived from an EMBL/GenBank/DDBJ whole genome shotgun (WGS) entry which is preliminary data.</text>
</comment>
<reference evidence="1 2" key="1">
    <citation type="journal article" date="2015" name="Nature">
        <title>rRNA introns, odd ribosomes, and small enigmatic genomes across a large radiation of phyla.</title>
        <authorList>
            <person name="Brown C.T."/>
            <person name="Hug L.A."/>
            <person name="Thomas B.C."/>
            <person name="Sharon I."/>
            <person name="Castelle C.J."/>
            <person name="Singh A."/>
            <person name="Wilkins M.J."/>
            <person name="Williams K.H."/>
            <person name="Banfield J.F."/>
        </authorList>
    </citation>
    <scope>NUCLEOTIDE SEQUENCE [LARGE SCALE GENOMIC DNA]</scope>
</reference>
<dbReference type="STRING" id="1618574.UT24_C0014G0014"/>
<dbReference type="EMBL" id="LBWB01000014">
    <property type="protein sequence ID" value="KKR00274.1"/>
    <property type="molecule type" value="Genomic_DNA"/>
</dbReference>
<name>A0A0G0M817_9BACT</name>
<evidence type="ECO:0008006" key="3">
    <source>
        <dbReference type="Google" id="ProtNLM"/>
    </source>
</evidence>